<evidence type="ECO:0000313" key="2">
    <source>
        <dbReference type="EMBL" id="CAI9941495.1"/>
    </source>
</evidence>
<evidence type="ECO:0000313" key="3">
    <source>
        <dbReference type="EMBL" id="CAL6025491.1"/>
    </source>
</evidence>
<reference evidence="3 4" key="2">
    <citation type="submission" date="2024-07" db="EMBL/GenBank/DDBJ databases">
        <authorList>
            <person name="Akdeniz Z."/>
        </authorList>
    </citation>
    <scope>NUCLEOTIDE SEQUENCE [LARGE SCALE GENOMIC DNA]</scope>
</reference>
<accession>A0AA86PU57</accession>
<dbReference type="EMBL" id="CATOUU010000694">
    <property type="protein sequence ID" value="CAI9941495.1"/>
    <property type="molecule type" value="Genomic_DNA"/>
</dbReference>
<dbReference type="EMBL" id="CAXDID020000099">
    <property type="protein sequence ID" value="CAL6025491.1"/>
    <property type="molecule type" value="Genomic_DNA"/>
</dbReference>
<gene>
    <name evidence="2" type="ORF">HINF_LOCUS29140</name>
    <name evidence="3" type="ORF">HINF_LOCUS30329</name>
</gene>
<name>A0AA86PU57_9EUKA</name>
<dbReference type="Proteomes" id="UP001642409">
    <property type="component" value="Unassembled WGS sequence"/>
</dbReference>
<feature type="coiled-coil region" evidence="1">
    <location>
        <begin position="319"/>
        <end position="425"/>
    </location>
</feature>
<evidence type="ECO:0000256" key="1">
    <source>
        <dbReference type="SAM" id="Coils"/>
    </source>
</evidence>
<dbReference type="AlphaFoldDB" id="A0AA86PU57"/>
<proteinExistence type="predicted"/>
<reference evidence="2" key="1">
    <citation type="submission" date="2023-06" db="EMBL/GenBank/DDBJ databases">
        <authorList>
            <person name="Kurt Z."/>
        </authorList>
    </citation>
    <scope>NUCLEOTIDE SEQUENCE</scope>
</reference>
<sequence length="503" mass="57829">MEIRQVIKIQLPTTGRSVTFLLPGTRALVRQDFSLMIVDLNQRKVATKIDMPCAYSGQPATCYQDHYYELNGSLTKINLSTQVAEEVPIDVELSPVSFFAFDKVLMVLSNEDLFCTYLDTMETSFVCRFVSSPYLFQYSPTEMAAVHGGKLHVANLENHEVVQKDLDLHEAFSIRCGESDFIRVMDNVELGAFSFASKSSYRQAKPYFNQQYLILADQNGLLEVLQSPTFAQTTQFSNNLRFSRQVMAPQQSKKEEKEVTSKDVYLKNLNSIISWINIVKAHAQKQTAENITMDQNSQDELLNLMAIVGVSHPQKTAEIEDMQKLLEQKENTLTDLYASCLDMGNSNELPNLLTQQKQLDHELQTIRAQKEKRKEEFARKITELENVKAKSERELKAKNAEINKLNEFIKVKKEKEQKIAEMSQKPKETETEKSKKKWYHYKAPSFLQRARMYKETNAKLAQQDTFQVKLNPVQSEKSIAKNFHHRGLSMQDRIALFSKTTVK</sequence>
<organism evidence="2">
    <name type="scientific">Hexamita inflata</name>
    <dbReference type="NCBI Taxonomy" id="28002"/>
    <lineage>
        <taxon>Eukaryota</taxon>
        <taxon>Metamonada</taxon>
        <taxon>Diplomonadida</taxon>
        <taxon>Hexamitidae</taxon>
        <taxon>Hexamitinae</taxon>
        <taxon>Hexamita</taxon>
    </lineage>
</organism>
<keyword evidence="1" id="KW-0175">Coiled coil</keyword>
<evidence type="ECO:0000313" key="4">
    <source>
        <dbReference type="Proteomes" id="UP001642409"/>
    </source>
</evidence>
<comment type="caution">
    <text evidence="2">The sequence shown here is derived from an EMBL/GenBank/DDBJ whole genome shotgun (WGS) entry which is preliminary data.</text>
</comment>
<protein>
    <submittedName>
        <fullName evidence="2">Uncharacterized protein</fullName>
    </submittedName>
</protein>
<keyword evidence="4" id="KW-1185">Reference proteome</keyword>